<feature type="non-terminal residue" evidence="1">
    <location>
        <position position="70"/>
    </location>
</feature>
<protein>
    <submittedName>
        <fullName evidence="1">Uncharacterized protein</fullName>
    </submittedName>
</protein>
<dbReference type="Proteomes" id="UP000554482">
    <property type="component" value="Unassembled WGS sequence"/>
</dbReference>
<accession>A0A7J6WWQ0</accession>
<organism evidence="1 2">
    <name type="scientific">Thalictrum thalictroides</name>
    <name type="common">Rue-anemone</name>
    <name type="synonym">Anemone thalictroides</name>
    <dbReference type="NCBI Taxonomy" id="46969"/>
    <lineage>
        <taxon>Eukaryota</taxon>
        <taxon>Viridiplantae</taxon>
        <taxon>Streptophyta</taxon>
        <taxon>Embryophyta</taxon>
        <taxon>Tracheophyta</taxon>
        <taxon>Spermatophyta</taxon>
        <taxon>Magnoliopsida</taxon>
        <taxon>Ranunculales</taxon>
        <taxon>Ranunculaceae</taxon>
        <taxon>Thalictroideae</taxon>
        <taxon>Thalictrum</taxon>
    </lineage>
</organism>
<evidence type="ECO:0000313" key="2">
    <source>
        <dbReference type="Proteomes" id="UP000554482"/>
    </source>
</evidence>
<keyword evidence="2" id="KW-1185">Reference proteome</keyword>
<reference evidence="1 2" key="1">
    <citation type="submission" date="2020-06" db="EMBL/GenBank/DDBJ databases">
        <title>Transcriptomic and genomic resources for Thalictrum thalictroides and T. hernandezii: Facilitating candidate gene discovery in an emerging model plant lineage.</title>
        <authorList>
            <person name="Arias T."/>
            <person name="Riano-Pachon D.M."/>
            <person name="Di Stilio V.S."/>
        </authorList>
    </citation>
    <scope>NUCLEOTIDE SEQUENCE [LARGE SCALE GENOMIC DNA]</scope>
    <source>
        <strain evidence="2">cv. WT478/WT964</strain>
        <tissue evidence="1">Leaves</tissue>
    </source>
</reference>
<dbReference type="AlphaFoldDB" id="A0A7J6WWQ0"/>
<dbReference type="EMBL" id="JABWDY010009397">
    <property type="protein sequence ID" value="KAF5201463.1"/>
    <property type="molecule type" value="Genomic_DNA"/>
</dbReference>
<dbReference type="OrthoDB" id="1750433at2759"/>
<comment type="caution">
    <text evidence="1">The sequence shown here is derived from an EMBL/GenBank/DDBJ whole genome shotgun (WGS) entry which is preliminary data.</text>
</comment>
<name>A0A7J6WWQ0_THATH</name>
<proteinExistence type="predicted"/>
<evidence type="ECO:0000313" key="1">
    <source>
        <dbReference type="EMBL" id="KAF5201463.1"/>
    </source>
</evidence>
<sequence length="70" mass="8151">MNRITVKWERVCTPVKERGMGPRRLIDVNKACLIKMAWGIHNKPGDWSNHKTSSAWPDLKQGLDLLRMHQ</sequence>
<gene>
    <name evidence="1" type="ORF">FRX31_008951</name>
</gene>